<feature type="transmembrane region" description="Helical" evidence="1">
    <location>
        <begin position="47"/>
        <end position="65"/>
    </location>
</feature>
<dbReference type="Proteomes" id="UP001497392">
    <property type="component" value="Unassembled WGS sequence"/>
</dbReference>
<gene>
    <name evidence="2" type="primary">g11927</name>
    <name evidence="2" type="ORF">VP750_LOCUS10648</name>
</gene>
<sequence>MASRARNPSAWAGNHEFLITRVESSGRGGSRGTSMLSRLLQSTRKHWKNYAVGFVTLLALVWFLSKSSYRREQGSRKALFIKSEAASCPVSYPKLSIKEISKGSLPYLYGGKPPGCKNCKSNDLVGKFCQYGMTGHGQCDKGQIYYLVQQFLDREFYEILQFTPCDLWPLLKGRTLYFSGDSQTQDFMKAAQCAMYEFTDLGWWELDATGANPGPRQEGFVWHTDPGCILLPEDTRICFIRCDTADCVQKQVVERLSKASEKRDLLVLNFGLHFSKTYKEELEQLVQQVLQLRREGNFPFLLWKDTAPQHFESTFGEYPQDKPKPPMKCVAVGKQFEPDPGEDKWILKKDHSIEVLYKDFEDIAAGGWRNKLTNEVMSQAGIPVVSTWNDTLPLWEFHRDNGHGLECTHFCHPSAPQLWVYRLYETLAQLRREKQIETF</sequence>
<keyword evidence="1" id="KW-0472">Membrane</keyword>
<keyword evidence="1" id="KW-1133">Transmembrane helix</keyword>
<name>A0ABP1GA87_9CHLO</name>
<proteinExistence type="predicted"/>
<organism evidence="2 3">
    <name type="scientific">Coccomyxa viridis</name>
    <dbReference type="NCBI Taxonomy" id="1274662"/>
    <lineage>
        <taxon>Eukaryota</taxon>
        <taxon>Viridiplantae</taxon>
        <taxon>Chlorophyta</taxon>
        <taxon>core chlorophytes</taxon>
        <taxon>Trebouxiophyceae</taxon>
        <taxon>Trebouxiophyceae incertae sedis</taxon>
        <taxon>Coccomyxaceae</taxon>
        <taxon>Coccomyxa</taxon>
    </lineage>
</organism>
<dbReference type="EMBL" id="CAXHTA020000019">
    <property type="protein sequence ID" value="CAL5228742.1"/>
    <property type="molecule type" value="Genomic_DNA"/>
</dbReference>
<reference evidence="2 3" key="1">
    <citation type="submission" date="2024-06" db="EMBL/GenBank/DDBJ databases">
        <authorList>
            <person name="Kraege A."/>
            <person name="Thomma B."/>
        </authorList>
    </citation>
    <scope>NUCLEOTIDE SEQUENCE [LARGE SCALE GENOMIC DNA]</scope>
</reference>
<evidence type="ECO:0000256" key="1">
    <source>
        <dbReference type="SAM" id="Phobius"/>
    </source>
</evidence>
<accession>A0ABP1GA87</accession>
<keyword evidence="1" id="KW-0812">Transmembrane</keyword>
<evidence type="ECO:0000313" key="3">
    <source>
        <dbReference type="Proteomes" id="UP001497392"/>
    </source>
</evidence>
<keyword evidence="3" id="KW-1185">Reference proteome</keyword>
<protein>
    <submittedName>
        <fullName evidence="2">G11927 protein</fullName>
    </submittedName>
</protein>
<comment type="caution">
    <text evidence="2">The sequence shown here is derived from an EMBL/GenBank/DDBJ whole genome shotgun (WGS) entry which is preliminary data.</text>
</comment>
<evidence type="ECO:0000313" key="2">
    <source>
        <dbReference type="EMBL" id="CAL5228742.1"/>
    </source>
</evidence>